<protein>
    <submittedName>
        <fullName evidence="1">Uncharacterized protein</fullName>
    </submittedName>
</protein>
<accession>A0AAD3Y0C0</accession>
<evidence type="ECO:0000313" key="1">
    <source>
        <dbReference type="EMBL" id="GMH22875.1"/>
    </source>
</evidence>
<dbReference type="EMBL" id="BSYO01000025">
    <property type="protein sequence ID" value="GMH22875.1"/>
    <property type="molecule type" value="Genomic_DNA"/>
</dbReference>
<dbReference type="Proteomes" id="UP001279734">
    <property type="component" value="Unassembled WGS sequence"/>
</dbReference>
<reference evidence="1" key="1">
    <citation type="submission" date="2023-05" db="EMBL/GenBank/DDBJ databases">
        <title>Nepenthes gracilis genome sequencing.</title>
        <authorList>
            <person name="Fukushima K."/>
        </authorList>
    </citation>
    <scope>NUCLEOTIDE SEQUENCE</scope>
    <source>
        <strain evidence="1">SING2019-196</strain>
    </source>
</reference>
<dbReference type="AlphaFoldDB" id="A0AAD3Y0C0"/>
<comment type="caution">
    <text evidence="1">The sequence shown here is derived from an EMBL/GenBank/DDBJ whole genome shotgun (WGS) entry which is preliminary data.</text>
</comment>
<keyword evidence="2" id="KW-1185">Reference proteome</keyword>
<proteinExistence type="predicted"/>
<gene>
    <name evidence="1" type="ORF">Nepgr_024718</name>
</gene>
<organism evidence="1 2">
    <name type="scientific">Nepenthes gracilis</name>
    <name type="common">Slender pitcher plant</name>
    <dbReference type="NCBI Taxonomy" id="150966"/>
    <lineage>
        <taxon>Eukaryota</taxon>
        <taxon>Viridiplantae</taxon>
        <taxon>Streptophyta</taxon>
        <taxon>Embryophyta</taxon>
        <taxon>Tracheophyta</taxon>
        <taxon>Spermatophyta</taxon>
        <taxon>Magnoliopsida</taxon>
        <taxon>eudicotyledons</taxon>
        <taxon>Gunneridae</taxon>
        <taxon>Pentapetalae</taxon>
        <taxon>Caryophyllales</taxon>
        <taxon>Nepenthaceae</taxon>
        <taxon>Nepenthes</taxon>
    </lineage>
</organism>
<sequence length="228" mass="24867">MKNISGLCKLPYAVDIDIEQYLIPPGEKSARLSRPDPGATLGESSVGPVALVCLDAPATVDISPIKALGLADKHLNPCWLSPELEVDVQRVVLLSKNEAEKSIASTRDVLGNPMHDSAQVEEVHKIRPSSAEISTIGVDLDLTPNSITNFSCKYPRDASNMAEEVVDDENDFHDPTLNALKKLLEANATETYLNSLNPKGRQTVHDFIETFLLATTEKTRDEFKSSSP</sequence>
<name>A0AAD3Y0C0_NEPGR</name>
<evidence type="ECO:0000313" key="2">
    <source>
        <dbReference type="Proteomes" id="UP001279734"/>
    </source>
</evidence>